<protein>
    <submittedName>
        <fullName evidence="3">ATPase</fullName>
    </submittedName>
</protein>
<dbReference type="STRING" id="187101.VC03_00490"/>
<dbReference type="InterPro" id="IPR041682">
    <property type="entry name" value="AAA_14"/>
</dbReference>
<dbReference type="SUPFAM" id="SSF52540">
    <property type="entry name" value="P-loop containing nucleoside triphosphate hydrolases"/>
    <property type="match status" value="1"/>
</dbReference>
<dbReference type="Pfam" id="PF13173">
    <property type="entry name" value="AAA_14"/>
    <property type="match status" value="1"/>
</dbReference>
<feature type="domain" description="DUF4143" evidence="2">
    <location>
        <begin position="231"/>
        <end position="376"/>
    </location>
</feature>
<dbReference type="PATRIC" id="fig|1069640.6.peg.91"/>
<evidence type="ECO:0000313" key="4">
    <source>
        <dbReference type="Proteomes" id="UP000033103"/>
    </source>
</evidence>
<evidence type="ECO:0000313" key="3">
    <source>
        <dbReference type="EMBL" id="AKC95071.1"/>
    </source>
</evidence>
<dbReference type="HOGENOM" id="CLU_041527_1_1_0"/>
<gene>
    <name evidence="3" type="ORF">VC03_00490</name>
</gene>
<dbReference type="PANTHER" id="PTHR33295">
    <property type="entry name" value="ATPASE"/>
    <property type="match status" value="1"/>
</dbReference>
<organism evidence="3 4">
    <name type="scientific">Sneathia vaginalis</name>
    <dbReference type="NCBI Taxonomy" id="187101"/>
    <lineage>
        <taxon>Bacteria</taxon>
        <taxon>Fusobacteriati</taxon>
        <taxon>Fusobacteriota</taxon>
        <taxon>Fusobacteriia</taxon>
        <taxon>Fusobacteriales</taxon>
        <taxon>Leptotrichiaceae</taxon>
        <taxon>Sneathia</taxon>
    </lineage>
</organism>
<dbReference type="InterPro" id="IPR025420">
    <property type="entry name" value="DUF4143"/>
</dbReference>
<dbReference type="RefSeq" id="WP_046328177.1">
    <property type="nucleotide sequence ID" value="NZ_CP011280.1"/>
</dbReference>
<proteinExistence type="predicted"/>
<evidence type="ECO:0000259" key="2">
    <source>
        <dbReference type="Pfam" id="PF13635"/>
    </source>
</evidence>
<dbReference type="KEGG" id="sns:VC03_00490"/>
<dbReference type="AlphaFoldDB" id="A0A0E3ZBB9"/>
<accession>A0A0E3ZBB9</accession>
<keyword evidence="4" id="KW-1185">Reference proteome</keyword>
<name>A0A0E3ZBB9_9FUSO</name>
<dbReference type="EMBL" id="CP011280">
    <property type="protein sequence ID" value="AKC95071.1"/>
    <property type="molecule type" value="Genomic_DNA"/>
</dbReference>
<dbReference type="OrthoDB" id="9801684at2"/>
<dbReference type="Proteomes" id="UP000033103">
    <property type="component" value="Chromosome"/>
</dbReference>
<dbReference type="InterPro" id="IPR027417">
    <property type="entry name" value="P-loop_NTPase"/>
</dbReference>
<dbReference type="PANTHER" id="PTHR33295:SF20">
    <property type="entry name" value="ATPASE"/>
    <property type="match status" value="1"/>
</dbReference>
<evidence type="ECO:0000259" key="1">
    <source>
        <dbReference type="Pfam" id="PF13173"/>
    </source>
</evidence>
<dbReference type="Pfam" id="PF13635">
    <property type="entry name" value="DUF4143"/>
    <property type="match status" value="1"/>
</dbReference>
<reference evidence="3 4" key="1">
    <citation type="journal article" date="2012" name="BMC Genomics">
        <title>Genomic sequence analysis and characterization of Sneathia amnii sp. nov.</title>
        <authorList>
            <consortium name="Vaginal Microbiome Consortium (additional members)"/>
            <person name="Harwich M.D.Jr."/>
            <person name="Serrano M.G."/>
            <person name="Fettweis J.M."/>
            <person name="Alves J.M."/>
            <person name="Reimers M.A."/>
            <person name="Buck G.A."/>
            <person name="Jefferson K.K."/>
        </authorList>
    </citation>
    <scope>NUCLEOTIDE SEQUENCE [LARGE SCALE GENOMIC DNA]</scope>
    <source>
        <strain evidence="3 4">SN35</strain>
    </source>
</reference>
<feature type="domain" description="AAA" evidence="1">
    <location>
        <begin position="20"/>
        <end position="149"/>
    </location>
</feature>
<sequence>MKKRDTYLNKLIEFKDTSLIKVITGLRRTGKSSLLKLMVMYLKKQGIKSDRIIEMNFESYRFSKMNCDDMYEYVNKKVNNSDEKIYIFLDEIQKVQNWEEVVNAFRVDFNSDIYITGSNAYLLSSEYATYLSGRYVEIKMLPLSFKEFLYFNNYKVEKEINALGNDKFEIFDYKGLKVEIKEAFEYYLHFGAMPQIAELGLEQEKVLLLFDGIYSTVVVKDILEREAIKGRNKVTDMLLLKKIVMYLADNIGNNLSTSNVAKVLANEKLVDRKTTSVNTIQTYIQSLLEAYMFYEIKRFDIKGKQYLKTLGKYYIVDLGLRNYLLGFRNRDSGHIIENIVYFELLRRGYDVAIGKVGDLEIDFIATKVNSKVYVQVTESMLEESTREREIKPLKKIDDNYEKIILTLNCGLEKDYDGIKVYNLIEWLLGE</sequence>